<dbReference type="Proteomes" id="UP000268973">
    <property type="component" value="Unassembled WGS sequence"/>
</dbReference>
<evidence type="ECO:0000313" key="3">
    <source>
        <dbReference type="Proteomes" id="UP000268973"/>
    </source>
</evidence>
<accession>A0A3S0N7E4</accession>
<evidence type="ECO:0000256" key="1">
    <source>
        <dbReference type="SAM" id="SignalP"/>
    </source>
</evidence>
<comment type="caution">
    <text evidence="2">The sequence shown here is derived from an EMBL/GenBank/DDBJ whole genome shotgun (WGS) entry which is preliminary data.</text>
</comment>
<reference evidence="2 3" key="1">
    <citation type="submission" date="2018-12" db="EMBL/GenBank/DDBJ databases">
        <title>Vibrio sp. isolated from China Sea.</title>
        <authorList>
            <person name="Li Y."/>
        </authorList>
    </citation>
    <scope>NUCLEOTIDE SEQUENCE [LARGE SCALE GENOMIC DNA]</scope>
    <source>
        <strain evidence="2 3">BEI207</strain>
    </source>
</reference>
<dbReference type="PROSITE" id="PS51257">
    <property type="entry name" value="PROKAR_LIPOPROTEIN"/>
    <property type="match status" value="1"/>
</dbReference>
<name>A0A3S0N7E4_9VIBR</name>
<proteinExistence type="predicted"/>
<keyword evidence="1" id="KW-0732">Signal</keyword>
<evidence type="ECO:0008006" key="4">
    <source>
        <dbReference type="Google" id="ProtNLM"/>
    </source>
</evidence>
<dbReference type="OrthoDB" id="1490937at2"/>
<feature type="chain" id="PRO_5018728438" description="Lipoprotein" evidence="1">
    <location>
        <begin position="21"/>
        <end position="523"/>
    </location>
</feature>
<evidence type="ECO:0000313" key="2">
    <source>
        <dbReference type="EMBL" id="RTZ17618.1"/>
    </source>
</evidence>
<organism evidence="2 3">
    <name type="scientific">Vibrio aquaticus</name>
    <dbReference type="NCBI Taxonomy" id="2496559"/>
    <lineage>
        <taxon>Bacteria</taxon>
        <taxon>Pseudomonadati</taxon>
        <taxon>Pseudomonadota</taxon>
        <taxon>Gammaproteobacteria</taxon>
        <taxon>Vibrionales</taxon>
        <taxon>Vibrionaceae</taxon>
        <taxon>Vibrio</taxon>
    </lineage>
</organism>
<gene>
    <name evidence="2" type="ORF">EJ063_02190</name>
</gene>
<feature type="signal peptide" evidence="1">
    <location>
        <begin position="1"/>
        <end position="20"/>
    </location>
</feature>
<dbReference type="AlphaFoldDB" id="A0A3S0N7E4"/>
<dbReference type="EMBL" id="RXZH01000001">
    <property type="protein sequence ID" value="RTZ17618.1"/>
    <property type="molecule type" value="Genomic_DNA"/>
</dbReference>
<sequence>MLKLRVLTLSLLVALLSACGGDKSSTSDNQTQSKNVSLPIIANSALGSVVMSNTVPEQFKVDGIETYVKITPKSNSVTRSSRNASNAAAIHIIATDDGVSNEKVRRAVSILQHFLTNKAGSQYGADKSSMAESMASRNATLILTADDDQNQLVSTRLYAKEAARQGKLETWINASSASTLAGLNFDSADAFVESLLEYADKQSEADFEAVVEGLIGGIVTSTQTSQWLLNSQSLMYRELSLEGDCHYMSNYASYCPDLGTHADRDAAFEEILHITQAQGIAPNTQNGFQTLQQQIDVRALAIYDDHKLGNPAVWQPTPTSWDDWKDDDFNPDIGTSYSHEYFAAAFEAYMGVAKHNGHGLDGYQALTRTAMASQDAEAKQWIEALFHEYLQYTARIDSAGVVTYFDNTYPSASVTPTFLMNRDDAQSQDGYTYKSQWLLNVEIIGDKAIDLSANDEDNVIKGNSANNKIFGKGGIDTYLIDNKYAECTLTTTKYGAIVDCPSSGTDELVHIEKITFSDKTITL</sequence>
<protein>
    <recommendedName>
        <fullName evidence="4">Lipoprotein</fullName>
    </recommendedName>
</protein>
<dbReference type="RefSeq" id="WP_126572370.1">
    <property type="nucleotide sequence ID" value="NZ_RXZH01000001.1"/>
</dbReference>
<keyword evidence="3" id="KW-1185">Reference proteome</keyword>